<feature type="active site" description="Charge relay system" evidence="2">
    <location>
        <position position="342"/>
    </location>
</feature>
<dbReference type="Gene3D" id="3.40.50.1820">
    <property type="entry name" value="alpha/beta hydrolase"/>
    <property type="match status" value="1"/>
</dbReference>
<keyword evidence="4" id="KW-0378">Hydrolase</keyword>
<dbReference type="AlphaFoldDB" id="A0A078A4H2"/>
<feature type="active site" description="Charge relay system" evidence="2">
    <location>
        <position position="371"/>
    </location>
</feature>
<dbReference type="PANTHER" id="PTHR10794">
    <property type="entry name" value="ABHYDROLASE DOMAIN-CONTAINING PROTEIN"/>
    <property type="match status" value="1"/>
</dbReference>
<sequence length="401" mass="45520">MNCIITSFKECPITGTIAILLVALCIYIKVRQTQPMILYGQKESEHLKPAFSNKNFNSMKYTSPFLLFNATLQIFKHTLLSGNKKFRNKHKFQREIFTFKDGGTTAIDWVNEISPKGDQRPLLVISTGLCGDHNAIYILGSIDQAIKQGYCPVVLSYRGSNNMPLTSPNMYCITTGNEFKEPLEYLYNKHCVNERKQKNRQIFFLGLSFSAYMLAFYLGQESDKITVPLDGAAAAGASHRGYISTDNMENYLFGVMDKYLKKKLFGLFNRNVEILKGPVRKAAGIDLEEMLKDKSVRLRDFNNLLAKLNGYKDNEDYLIRGSVNLTFPHIRVPMFFLQSLDDPAIGGKHIDYAGCQASPYILLGVTKTGSHCSSYEGLFSTEMWFPKPCLEFFNSFRNDLK</sequence>
<dbReference type="InterPro" id="IPR050960">
    <property type="entry name" value="AB_hydrolase_4_sf"/>
</dbReference>
<protein>
    <submittedName>
        <fullName evidence="4">Alpha beta hydrolase domain containing protein</fullName>
    </submittedName>
</protein>
<feature type="active site" description="Charge relay system" evidence="2">
    <location>
        <position position="208"/>
    </location>
</feature>
<comment type="similarity">
    <text evidence="1">Belongs to the AB hydrolase superfamily. AB hydrolase 4 family.</text>
</comment>
<gene>
    <name evidence="4" type="primary">Contig8547.g9124</name>
    <name evidence="4" type="ORF">STYLEM_6035</name>
</gene>
<evidence type="ECO:0000256" key="2">
    <source>
        <dbReference type="PIRSR" id="PIRSR005211-1"/>
    </source>
</evidence>
<dbReference type="SUPFAM" id="SSF53474">
    <property type="entry name" value="alpha/beta-Hydrolases"/>
    <property type="match status" value="1"/>
</dbReference>
<keyword evidence="5" id="KW-1185">Reference proteome</keyword>
<dbReference type="GO" id="GO:0047372">
    <property type="term" value="F:monoacylglycerol lipase activity"/>
    <property type="evidence" value="ECO:0007669"/>
    <property type="project" value="TreeGrafter"/>
</dbReference>
<dbReference type="EMBL" id="CCKQ01005805">
    <property type="protein sequence ID" value="CDW77067.1"/>
    <property type="molecule type" value="Genomic_DNA"/>
</dbReference>
<keyword evidence="3" id="KW-1133">Transmembrane helix</keyword>
<dbReference type="Proteomes" id="UP000039865">
    <property type="component" value="Unassembled WGS sequence"/>
</dbReference>
<evidence type="ECO:0000313" key="5">
    <source>
        <dbReference type="Proteomes" id="UP000039865"/>
    </source>
</evidence>
<evidence type="ECO:0000313" key="4">
    <source>
        <dbReference type="EMBL" id="CDW77067.1"/>
    </source>
</evidence>
<keyword evidence="3" id="KW-0472">Membrane</keyword>
<dbReference type="InterPro" id="IPR012020">
    <property type="entry name" value="ABHD4"/>
</dbReference>
<dbReference type="InParanoid" id="A0A078A4H2"/>
<organism evidence="4 5">
    <name type="scientific">Stylonychia lemnae</name>
    <name type="common">Ciliate</name>
    <dbReference type="NCBI Taxonomy" id="5949"/>
    <lineage>
        <taxon>Eukaryota</taxon>
        <taxon>Sar</taxon>
        <taxon>Alveolata</taxon>
        <taxon>Ciliophora</taxon>
        <taxon>Intramacronucleata</taxon>
        <taxon>Spirotrichea</taxon>
        <taxon>Stichotrichia</taxon>
        <taxon>Sporadotrichida</taxon>
        <taxon>Oxytrichidae</taxon>
        <taxon>Stylonychinae</taxon>
        <taxon>Stylonychia</taxon>
    </lineage>
</organism>
<dbReference type="PIRSF" id="PIRSF005211">
    <property type="entry name" value="Ab_hydro_YheT"/>
    <property type="match status" value="1"/>
</dbReference>
<dbReference type="InterPro" id="IPR029058">
    <property type="entry name" value="AB_hydrolase_fold"/>
</dbReference>
<proteinExistence type="inferred from homology"/>
<name>A0A078A4H2_STYLE</name>
<dbReference type="OrthoDB" id="437070at2759"/>
<dbReference type="PANTHER" id="PTHR10794:SF63">
    <property type="entry name" value="ALPHA_BETA HYDROLASE 1, ISOFORM A"/>
    <property type="match status" value="1"/>
</dbReference>
<feature type="transmembrane region" description="Helical" evidence="3">
    <location>
        <begin position="202"/>
        <end position="219"/>
    </location>
</feature>
<dbReference type="GO" id="GO:0034338">
    <property type="term" value="F:short-chain carboxylesterase activity"/>
    <property type="evidence" value="ECO:0007669"/>
    <property type="project" value="TreeGrafter"/>
</dbReference>
<feature type="transmembrane region" description="Helical" evidence="3">
    <location>
        <begin position="12"/>
        <end position="30"/>
    </location>
</feature>
<evidence type="ECO:0000256" key="3">
    <source>
        <dbReference type="SAM" id="Phobius"/>
    </source>
</evidence>
<accession>A0A078A4H2</accession>
<keyword evidence="3" id="KW-0812">Transmembrane</keyword>
<evidence type="ECO:0000256" key="1">
    <source>
        <dbReference type="ARBA" id="ARBA00010884"/>
    </source>
</evidence>
<reference evidence="4 5" key="1">
    <citation type="submission" date="2014-06" db="EMBL/GenBank/DDBJ databases">
        <authorList>
            <person name="Swart Estienne"/>
        </authorList>
    </citation>
    <scope>NUCLEOTIDE SEQUENCE [LARGE SCALE GENOMIC DNA]</scope>
    <source>
        <strain evidence="4 5">130c</strain>
    </source>
</reference>
<dbReference type="OMA" id="SREYLQM"/>